<dbReference type="AlphaFoldDB" id="A0A1Z5K4L4"/>
<feature type="compositionally biased region" description="Basic and acidic residues" evidence="1">
    <location>
        <begin position="237"/>
        <end position="246"/>
    </location>
</feature>
<evidence type="ECO:0000313" key="2">
    <source>
        <dbReference type="EMBL" id="GAX21159.1"/>
    </source>
</evidence>
<evidence type="ECO:0000256" key="1">
    <source>
        <dbReference type="SAM" id="MobiDB-lite"/>
    </source>
</evidence>
<comment type="caution">
    <text evidence="2">The sequence shown here is derived from an EMBL/GenBank/DDBJ whole genome shotgun (WGS) entry which is preliminary data.</text>
</comment>
<dbReference type="Proteomes" id="UP000198406">
    <property type="component" value="Unassembled WGS sequence"/>
</dbReference>
<accession>A0A1Z5K4L4</accession>
<feature type="region of interest" description="Disordered" evidence="1">
    <location>
        <begin position="66"/>
        <end position="99"/>
    </location>
</feature>
<feature type="compositionally biased region" description="Basic and acidic residues" evidence="1">
    <location>
        <begin position="126"/>
        <end position="138"/>
    </location>
</feature>
<dbReference type="EMBL" id="BDSP01000155">
    <property type="protein sequence ID" value="GAX21159.1"/>
    <property type="molecule type" value="Genomic_DNA"/>
</dbReference>
<feature type="compositionally biased region" description="Basic residues" evidence="1">
    <location>
        <begin position="247"/>
        <end position="261"/>
    </location>
</feature>
<feature type="compositionally biased region" description="Basic residues" evidence="1">
    <location>
        <begin position="139"/>
        <end position="151"/>
    </location>
</feature>
<feature type="compositionally biased region" description="Polar residues" evidence="1">
    <location>
        <begin position="170"/>
        <end position="181"/>
    </location>
</feature>
<protein>
    <submittedName>
        <fullName evidence="2">Uncharacterized protein</fullName>
    </submittedName>
</protein>
<evidence type="ECO:0000313" key="3">
    <source>
        <dbReference type="Proteomes" id="UP000198406"/>
    </source>
</evidence>
<feature type="compositionally biased region" description="Basic and acidic residues" evidence="1">
    <location>
        <begin position="160"/>
        <end position="169"/>
    </location>
</feature>
<gene>
    <name evidence="2" type="ORF">FisN_23Hu174</name>
</gene>
<reference evidence="2 3" key="1">
    <citation type="journal article" date="2015" name="Plant Cell">
        <title>Oil accumulation by the oleaginous diatom Fistulifera solaris as revealed by the genome and transcriptome.</title>
        <authorList>
            <person name="Tanaka T."/>
            <person name="Maeda Y."/>
            <person name="Veluchamy A."/>
            <person name="Tanaka M."/>
            <person name="Abida H."/>
            <person name="Marechal E."/>
            <person name="Bowler C."/>
            <person name="Muto M."/>
            <person name="Sunaga Y."/>
            <person name="Tanaka M."/>
            <person name="Yoshino T."/>
            <person name="Taniguchi T."/>
            <person name="Fukuda Y."/>
            <person name="Nemoto M."/>
            <person name="Matsumoto M."/>
            <person name="Wong P.S."/>
            <person name="Aburatani S."/>
            <person name="Fujibuchi W."/>
        </authorList>
    </citation>
    <scope>NUCLEOTIDE SEQUENCE [LARGE SCALE GENOMIC DNA]</scope>
    <source>
        <strain evidence="2 3">JPCC DA0580</strain>
    </source>
</reference>
<keyword evidence="3" id="KW-1185">Reference proteome</keyword>
<proteinExistence type="predicted"/>
<feature type="region of interest" description="Disordered" evidence="1">
    <location>
        <begin position="202"/>
        <end position="261"/>
    </location>
</feature>
<sequence>MTAAAEHVPHQLPDGYTRVTDLLSKIICDDVGLQAAIAHIENDDAPGGKRRNFEDAVAYLLPKDPVAKRQNTTGTNKRNNASISDVHAESSGATAKQGIGSSGVHLRYHTNKEYAKLTVEQKNELRDYRAKNPDEFKNPAKKQKKKDKRTKALAAAVEKAVNRHLESRDQATPTEASGNKQISAVEQQARNLLQMITGSATQGGNVSSVEVKDAQIESPEEPTQEANEEATAGPEAAQRETYERALRRAGPRRPVSHRYTH</sequence>
<dbReference type="OrthoDB" id="57109at2759"/>
<feature type="region of interest" description="Disordered" evidence="1">
    <location>
        <begin position="126"/>
        <end position="181"/>
    </location>
</feature>
<organism evidence="2 3">
    <name type="scientific">Fistulifera solaris</name>
    <name type="common">Oleaginous diatom</name>
    <dbReference type="NCBI Taxonomy" id="1519565"/>
    <lineage>
        <taxon>Eukaryota</taxon>
        <taxon>Sar</taxon>
        <taxon>Stramenopiles</taxon>
        <taxon>Ochrophyta</taxon>
        <taxon>Bacillariophyta</taxon>
        <taxon>Bacillariophyceae</taxon>
        <taxon>Bacillariophycidae</taxon>
        <taxon>Naviculales</taxon>
        <taxon>Naviculaceae</taxon>
        <taxon>Fistulifera</taxon>
    </lineage>
</organism>
<feature type="compositionally biased region" description="Polar residues" evidence="1">
    <location>
        <begin position="69"/>
        <end position="83"/>
    </location>
</feature>
<dbReference type="InParanoid" id="A0A1Z5K4L4"/>
<name>A0A1Z5K4L4_FISSO</name>
<feature type="compositionally biased region" description="Acidic residues" evidence="1">
    <location>
        <begin position="218"/>
        <end position="228"/>
    </location>
</feature>